<dbReference type="Gene3D" id="2.70.70.10">
    <property type="entry name" value="Glucose Permease (Domain IIA)"/>
    <property type="match status" value="1"/>
</dbReference>
<dbReference type="RefSeq" id="WP_005945704.1">
    <property type="nucleotide sequence ID" value="NZ_CP136423.1"/>
</dbReference>
<dbReference type="PATRIC" id="fig|476272.21.peg.3492"/>
<dbReference type="HOGENOM" id="CLU_086664_0_0_9"/>
<accession>C0CI22</accession>
<name>C0CI22_BLAHS</name>
<evidence type="ECO:0000313" key="3">
    <source>
        <dbReference type="Proteomes" id="UP000003100"/>
    </source>
</evidence>
<dbReference type="EMBL" id="ACBZ01000017">
    <property type="protein sequence ID" value="EEG50610.1"/>
    <property type="molecule type" value="Genomic_DNA"/>
</dbReference>
<keyword evidence="3" id="KW-1185">Reference proteome</keyword>
<reference evidence="2 3" key="2">
    <citation type="submission" date="2009-02" db="EMBL/GenBank/DDBJ databases">
        <title>Draft genome sequence of Blautia hydrogenotrophica DSM 10507 (Ruminococcus hydrogenotrophicus DSM 10507).</title>
        <authorList>
            <person name="Sudarsanam P."/>
            <person name="Ley R."/>
            <person name="Guruge J."/>
            <person name="Turnbaugh P.J."/>
            <person name="Mahowald M."/>
            <person name="Liep D."/>
            <person name="Gordon J."/>
        </authorList>
    </citation>
    <scope>NUCLEOTIDE SEQUENCE [LARGE SCALE GENOMIC DNA]</scope>
    <source>
        <strain evidence="3">DSM 10507 / JCM 14656 / S5a33</strain>
    </source>
</reference>
<dbReference type="InterPro" id="IPR011055">
    <property type="entry name" value="Dup_hybrid_motif"/>
</dbReference>
<dbReference type="SUPFAM" id="SSF51261">
    <property type="entry name" value="Duplicated hybrid motif"/>
    <property type="match status" value="1"/>
</dbReference>
<feature type="domain" description="M23ase beta-sheet core" evidence="1">
    <location>
        <begin position="142"/>
        <end position="253"/>
    </location>
</feature>
<dbReference type="GO" id="GO:0004222">
    <property type="term" value="F:metalloendopeptidase activity"/>
    <property type="evidence" value="ECO:0007669"/>
    <property type="project" value="TreeGrafter"/>
</dbReference>
<reference evidence="2 3" key="1">
    <citation type="submission" date="2009-01" db="EMBL/GenBank/DDBJ databases">
        <authorList>
            <person name="Fulton L."/>
            <person name="Clifton S."/>
            <person name="Fulton B."/>
            <person name="Xu J."/>
            <person name="Minx P."/>
            <person name="Pepin K.H."/>
            <person name="Johnson M."/>
            <person name="Bhonagiri V."/>
            <person name="Nash W.E."/>
            <person name="Mardis E.R."/>
            <person name="Wilson R.K."/>
        </authorList>
    </citation>
    <scope>NUCLEOTIDE SEQUENCE [LARGE SCALE GENOMIC DNA]</scope>
    <source>
        <strain evidence="3">DSM 10507 / JCM 14656 / S5a33</strain>
    </source>
</reference>
<organism evidence="2 3">
    <name type="scientific">Blautia hydrogenotrophica (strain DSM 10507 / JCM 14656 / S5a33)</name>
    <name type="common">Ruminococcus hydrogenotrophicus</name>
    <dbReference type="NCBI Taxonomy" id="476272"/>
    <lineage>
        <taxon>Bacteria</taxon>
        <taxon>Bacillati</taxon>
        <taxon>Bacillota</taxon>
        <taxon>Clostridia</taxon>
        <taxon>Lachnospirales</taxon>
        <taxon>Lachnospiraceae</taxon>
        <taxon>Blautia</taxon>
    </lineage>
</organism>
<dbReference type="InterPro" id="IPR050570">
    <property type="entry name" value="Cell_wall_metabolism_enzyme"/>
</dbReference>
<gene>
    <name evidence="2" type="ORF">RUMHYD_00486</name>
</gene>
<evidence type="ECO:0000259" key="1">
    <source>
        <dbReference type="Pfam" id="PF01551"/>
    </source>
</evidence>
<evidence type="ECO:0000313" key="2">
    <source>
        <dbReference type="EMBL" id="EEG50610.1"/>
    </source>
</evidence>
<protein>
    <recommendedName>
        <fullName evidence="1">M23ase beta-sheet core domain-containing protein</fullName>
    </recommendedName>
</protein>
<dbReference type="eggNOG" id="COG0739">
    <property type="taxonomic scope" value="Bacteria"/>
</dbReference>
<proteinExistence type="predicted"/>
<dbReference type="Proteomes" id="UP000003100">
    <property type="component" value="Unassembled WGS sequence"/>
</dbReference>
<dbReference type="CDD" id="cd12797">
    <property type="entry name" value="M23_peptidase"/>
    <property type="match status" value="1"/>
</dbReference>
<dbReference type="AlphaFoldDB" id="C0CI22"/>
<dbReference type="PANTHER" id="PTHR21666:SF270">
    <property type="entry name" value="MUREIN HYDROLASE ACTIVATOR ENVC"/>
    <property type="match status" value="1"/>
</dbReference>
<sequence>MIKKFIRFFLLFFLLLSLCQVTLFYLRERSQVSGLTIDANETEAFRRQQLTGQLVKQLQREKISAELFPFVLASTMAKGDFSPTELSWDFDLYEKYKPREFSKLVQSYSAIWQDLEYFPLPKENVSYADTWMARRSYGKDRRHEGTDLFIENAQAGEYPVYSMTDGVVEQIGWLPLGGYRLGIRSDHGGYFYYAHLFSYWKRYEIGEEIAAGEIIGFMGNTGYGDEGTSGKFPVHLHLGIYISTENKEEQSVNPYWILRYMDE</sequence>
<dbReference type="GeneID" id="86821733"/>
<dbReference type="InterPro" id="IPR016047">
    <property type="entry name" value="M23ase_b-sheet_dom"/>
</dbReference>
<comment type="caution">
    <text evidence="2">The sequence shown here is derived from an EMBL/GenBank/DDBJ whole genome shotgun (WGS) entry which is preliminary data.</text>
</comment>
<dbReference type="PANTHER" id="PTHR21666">
    <property type="entry name" value="PEPTIDASE-RELATED"/>
    <property type="match status" value="1"/>
</dbReference>
<dbReference type="Pfam" id="PF01551">
    <property type="entry name" value="Peptidase_M23"/>
    <property type="match status" value="1"/>
</dbReference>